<evidence type="ECO:0000256" key="3">
    <source>
        <dbReference type="ARBA" id="ARBA00022737"/>
    </source>
</evidence>
<reference evidence="11 12" key="1">
    <citation type="journal article" date="2017" name="Curr. Biol.">
        <title>The Evolution of Venom by Co-option of Single-Copy Genes.</title>
        <authorList>
            <person name="Martinson E.O."/>
            <person name="Mrinalini"/>
            <person name="Kelkar Y.D."/>
            <person name="Chang C.H."/>
            <person name="Werren J.H."/>
        </authorList>
    </citation>
    <scope>NUCLEOTIDE SEQUENCE [LARGE SCALE GENOMIC DNA]</scope>
    <source>
        <strain evidence="11 12">Alberta</strain>
        <tissue evidence="11">Whole body</tissue>
    </source>
</reference>
<keyword evidence="2" id="KW-0479">Metal-binding</keyword>
<accession>A0A232FNX6</accession>
<evidence type="ECO:0000256" key="6">
    <source>
        <dbReference type="ARBA" id="ARBA00023125"/>
    </source>
</evidence>
<dbReference type="GO" id="GO:0008270">
    <property type="term" value="F:zinc ion binding"/>
    <property type="evidence" value="ECO:0007669"/>
    <property type="project" value="UniProtKB-KW"/>
</dbReference>
<keyword evidence="6" id="KW-0238">DNA-binding</keyword>
<dbReference type="InterPro" id="IPR036236">
    <property type="entry name" value="Znf_C2H2_sf"/>
</dbReference>
<dbReference type="InterPro" id="IPR013087">
    <property type="entry name" value="Znf_C2H2_type"/>
</dbReference>
<dbReference type="SUPFAM" id="SSF57667">
    <property type="entry name" value="beta-beta-alpha zinc fingers"/>
    <property type="match status" value="1"/>
</dbReference>
<dbReference type="InterPro" id="IPR050589">
    <property type="entry name" value="Ikaros_C2H2-ZF"/>
</dbReference>
<evidence type="ECO:0000256" key="4">
    <source>
        <dbReference type="ARBA" id="ARBA00022771"/>
    </source>
</evidence>
<keyword evidence="12" id="KW-1185">Reference proteome</keyword>
<sequence>MCLNSFTGVDWLKSLTKIQIPLLPKKEPTSKSPQPRPPTKEKNFPCPNCPTGFSEKASLTRHLRYECGQEPRFKCPYCSYRTKWTSSIYNHVRNKHDGEKVYCVDIYADEAVMAGKRSTMTAKTKNIFVDE</sequence>
<evidence type="ECO:0000256" key="7">
    <source>
        <dbReference type="ARBA" id="ARBA00023242"/>
    </source>
</evidence>
<comment type="caution">
    <text evidence="11">The sequence shown here is derived from an EMBL/GenBank/DDBJ whole genome shotgun (WGS) entry which is preliminary data.</text>
</comment>
<evidence type="ECO:0000256" key="5">
    <source>
        <dbReference type="ARBA" id="ARBA00022833"/>
    </source>
</evidence>
<evidence type="ECO:0000256" key="9">
    <source>
        <dbReference type="SAM" id="MobiDB-lite"/>
    </source>
</evidence>
<dbReference type="GO" id="GO:0003700">
    <property type="term" value="F:DNA-binding transcription factor activity"/>
    <property type="evidence" value="ECO:0007669"/>
    <property type="project" value="TreeGrafter"/>
</dbReference>
<keyword evidence="3" id="KW-0677">Repeat</keyword>
<dbReference type="SMART" id="SM00355">
    <property type="entry name" value="ZnF_C2H2"/>
    <property type="match status" value="2"/>
</dbReference>
<proteinExistence type="predicted"/>
<dbReference type="PANTHER" id="PTHR24404:SF114">
    <property type="entry name" value="KLUMPFUSS, ISOFORM B-RELATED"/>
    <property type="match status" value="1"/>
</dbReference>
<feature type="domain" description="C2H2-type" evidence="10">
    <location>
        <begin position="44"/>
        <end position="71"/>
    </location>
</feature>
<gene>
    <name evidence="11" type="ORF">TSAR_012287</name>
</gene>
<keyword evidence="4 8" id="KW-0863">Zinc-finger</keyword>
<protein>
    <recommendedName>
        <fullName evidence="10">C2H2-type domain-containing protein</fullName>
    </recommendedName>
</protein>
<dbReference type="PANTHER" id="PTHR24404">
    <property type="entry name" value="ZINC FINGER PROTEIN"/>
    <property type="match status" value="1"/>
</dbReference>
<keyword evidence="5" id="KW-0862">Zinc</keyword>
<dbReference type="Pfam" id="PF00096">
    <property type="entry name" value="zf-C2H2"/>
    <property type="match status" value="1"/>
</dbReference>
<dbReference type="OrthoDB" id="10004641at2759"/>
<dbReference type="GO" id="GO:0006357">
    <property type="term" value="P:regulation of transcription by RNA polymerase II"/>
    <property type="evidence" value="ECO:0007669"/>
    <property type="project" value="TreeGrafter"/>
</dbReference>
<dbReference type="Gene3D" id="3.30.160.60">
    <property type="entry name" value="Classic Zinc Finger"/>
    <property type="match status" value="1"/>
</dbReference>
<organism evidence="11 12">
    <name type="scientific">Trichomalopsis sarcophagae</name>
    <dbReference type="NCBI Taxonomy" id="543379"/>
    <lineage>
        <taxon>Eukaryota</taxon>
        <taxon>Metazoa</taxon>
        <taxon>Ecdysozoa</taxon>
        <taxon>Arthropoda</taxon>
        <taxon>Hexapoda</taxon>
        <taxon>Insecta</taxon>
        <taxon>Pterygota</taxon>
        <taxon>Neoptera</taxon>
        <taxon>Endopterygota</taxon>
        <taxon>Hymenoptera</taxon>
        <taxon>Apocrita</taxon>
        <taxon>Proctotrupomorpha</taxon>
        <taxon>Chalcidoidea</taxon>
        <taxon>Pteromalidae</taxon>
        <taxon>Pteromalinae</taxon>
        <taxon>Trichomalopsis</taxon>
    </lineage>
</organism>
<feature type="domain" description="C2H2-type" evidence="10">
    <location>
        <begin position="73"/>
        <end position="101"/>
    </location>
</feature>
<evidence type="ECO:0000256" key="2">
    <source>
        <dbReference type="ARBA" id="ARBA00022723"/>
    </source>
</evidence>
<evidence type="ECO:0000313" key="12">
    <source>
        <dbReference type="Proteomes" id="UP000215335"/>
    </source>
</evidence>
<dbReference type="PROSITE" id="PS50157">
    <property type="entry name" value="ZINC_FINGER_C2H2_2"/>
    <property type="match status" value="2"/>
</dbReference>
<dbReference type="EMBL" id="NNAY01000005">
    <property type="protein sequence ID" value="OXU32158.1"/>
    <property type="molecule type" value="Genomic_DNA"/>
</dbReference>
<keyword evidence="7" id="KW-0539">Nucleus</keyword>
<evidence type="ECO:0000259" key="10">
    <source>
        <dbReference type="PROSITE" id="PS50157"/>
    </source>
</evidence>
<dbReference type="FunFam" id="3.30.160.60:FF:000100">
    <property type="entry name" value="Zinc finger 45-like"/>
    <property type="match status" value="1"/>
</dbReference>
<dbReference type="AlphaFoldDB" id="A0A232FNX6"/>
<dbReference type="Proteomes" id="UP000215335">
    <property type="component" value="Unassembled WGS sequence"/>
</dbReference>
<evidence type="ECO:0000256" key="1">
    <source>
        <dbReference type="ARBA" id="ARBA00004123"/>
    </source>
</evidence>
<dbReference type="GO" id="GO:0000978">
    <property type="term" value="F:RNA polymerase II cis-regulatory region sequence-specific DNA binding"/>
    <property type="evidence" value="ECO:0007669"/>
    <property type="project" value="TreeGrafter"/>
</dbReference>
<comment type="subcellular location">
    <subcellularLocation>
        <location evidence="1">Nucleus</location>
    </subcellularLocation>
</comment>
<evidence type="ECO:0000313" key="11">
    <source>
        <dbReference type="EMBL" id="OXU32158.1"/>
    </source>
</evidence>
<name>A0A232FNX6_9HYME</name>
<evidence type="ECO:0000256" key="8">
    <source>
        <dbReference type="PROSITE-ProRule" id="PRU00042"/>
    </source>
</evidence>
<dbReference type="GO" id="GO:0005634">
    <property type="term" value="C:nucleus"/>
    <property type="evidence" value="ECO:0007669"/>
    <property type="project" value="UniProtKB-SubCell"/>
</dbReference>
<dbReference type="Pfam" id="PF13909">
    <property type="entry name" value="zf-H2C2_5"/>
    <property type="match status" value="1"/>
</dbReference>
<dbReference type="STRING" id="543379.A0A232FNX6"/>
<feature type="region of interest" description="Disordered" evidence="9">
    <location>
        <begin position="23"/>
        <end position="46"/>
    </location>
</feature>